<gene>
    <name evidence="5" type="primary">cbiD</name>
    <name evidence="6" type="ORF">D3272_13105</name>
</gene>
<evidence type="ECO:0000256" key="3">
    <source>
        <dbReference type="ARBA" id="ARBA00022679"/>
    </source>
</evidence>
<dbReference type="OrthoDB" id="6439987at2"/>
<accession>A0A4Q2RE55</accession>
<dbReference type="HAMAP" id="MF_00787">
    <property type="entry name" value="CbiD"/>
    <property type="match status" value="1"/>
</dbReference>
<dbReference type="PIRSF" id="PIRSF026782">
    <property type="entry name" value="CbiD"/>
    <property type="match status" value="1"/>
</dbReference>
<comment type="function">
    <text evidence="5">Catalyzes the methylation of C-1 in cobalt-precorrin-5B to form cobalt-precorrin-6A.</text>
</comment>
<evidence type="ECO:0000256" key="4">
    <source>
        <dbReference type="ARBA" id="ARBA00022691"/>
    </source>
</evidence>
<sequence length="357" mass="36018">MTDPILRRGWTTGACATASARAAFTVLHGANCPDPVEVALPSGTRVAFALALDEHGEGFGRAGVVKDAGDDPDVTHGALVIATVRLAPAGSGVSFRAGEGVGMVTRPGLPLPPGEPAINPVPRAMIGVAIAEAAAELGVAPDAEVEIAIPGGALLAERTLNGRLGIVGGLSVLGTTGIVVPYSCAAWIDTIHRGIDVARALKLGHVAGATGNASEVAVRELYGLDEPALIDMGDFVGGMLKYLRRHPVDRITVAGGVAKMTKLAQGLLDLHSKRGEVDRAFLAERSREAGGGGALAEAVLGCNTAAEAFGMAQAEGVDLGGVVAGGALRTAATCLGRSDGLDVVLFDRNGRLVARAG</sequence>
<evidence type="ECO:0000313" key="6">
    <source>
        <dbReference type="EMBL" id="RYB04384.1"/>
    </source>
</evidence>
<keyword evidence="2 5" id="KW-0489">Methyltransferase</keyword>
<dbReference type="EMBL" id="QYBC01000010">
    <property type="protein sequence ID" value="RYB04384.1"/>
    <property type="molecule type" value="Genomic_DNA"/>
</dbReference>
<organism evidence="6 7">
    <name type="scientific">Lichenibacterium ramalinae</name>
    <dbReference type="NCBI Taxonomy" id="2316527"/>
    <lineage>
        <taxon>Bacteria</taxon>
        <taxon>Pseudomonadati</taxon>
        <taxon>Pseudomonadota</taxon>
        <taxon>Alphaproteobacteria</taxon>
        <taxon>Hyphomicrobiales</taxon>
        <taxon>Lichenihabitantaceae</taxon>
        <taxon>Lichenibacterium</taxon>
    </lineage>
</organism>
<evidence type="ECO:0000313" key="7">
    <source>
        <dbReference type="Proteomes" id="UP000289411"/>
    </source>
</evidence>
<dbReference type="GO" id="GO:0043780">
    <property type="term" value="F:cobalt-precorrin-5B C1-methyltransferase activity"/>
    <property type="evidence" value="ECO:0007669"/>
    <property type="project" value="RHEA"/>
</dbReference>
<keyword evidence="7" id="KW-1185">Reference proteome</keyword>
<dbReference type="EC" id="2.1.1.195" evidence="5"/>
<comment type="pathway">
    <text evidence="5">Cofactor biosynthesis; adenosylcobalamin biosynthesis; cob(II)yrinate a,c-diamide from sirohydrochlorin (anaerobic route): step 6/10.</text>
</comment>
<name>A0A4Q2RE55_9HYPH</name>
<comment type="caution">
    <text evidence="6">The sequence shown here is derived from an EMBL/GenBank/DDBJ whole genome shotgun (WGS) entry which is preliminary data.</text>
</comment>
<evidence type="ECO:0000256" key="2">
    <source>
        <dbReference type="ARBA" id="ARBA00022603"/>
    </source>
</evidence>
<dbReference type="NCBIfam" id="NF000849">
    <property type="entry name" value="PRK00075.1-1"/>
    <property type="match status" value="1"/>
</dbReference>
<dbReference type="NCBIfam" id="TIGR00312">
    <property type="entry name" value="cbiD"/>
    <property type="match status" value="1"/>
</dbReference>
<keyword evidence="3 5" id="KW-0808">Transferase</keyword>
<keyword evidence="1 5" id="KW-0169">Cobalamin biosynthesis</keyword>
<dbReference type="PANTHER" id="PTHR35863">
    <property type="entry name" value="COBALT-PRECORRIN-5B C(1)-METHYLTRANSFERASE"/>
    <property type="match status" value="1"/>
</dbReference>
<dbReference type="Gene3D" id="3.30.2110.10">
    <property type="entry name" value="CbiD-like"/>
    <property type="match status" value="1"/>
</dbReference>
<dbReference type="GO" id="GO:0019251">
    <property type="term" value="P:anaerobic cobalamin biosynthetic process"/>
    <property type="evidence" value="ECO:0007669"/>
    <property type="project" value="UniProtKB-UniRule"/>
</dbReference>
<dbReference type="AlphaFoldDB" id="A0A4Q2RE55"/>
<comment type="similarity">
    <text evidence="5">Belongs to the CbiD family.</text>
</comment>
<dbReference type="InterPro" id="IPR036074">
    <property type="entry name" value="CbiD_sf"/>
</dbReference>
<dbReference type="InterPro" id="IPR002748">
    <property type="entry name" value="CbiD"/>
</dbReference>
<comment type="catalytic activity">
    <reaction evidence="5">
        <text>Co-precorrin-5B + S-adenosyl-L-methionine = Co-precorrin-6A + S-adenosyl-L-homocysteine</text>
        <dbReference type="Rhea" id="RHEA:26285"/>
        <dbReference type="ChEBI" id="CHEBI:57856"/>
        <dbReference type="ChEBI" id="CHEBI:59789"/>
        <dbReference type="ChEBI" id="CHEBI:60063"/>
        <dbReference type="ChEBI" id="CHEBI:60064"/>
        <dbReference type="EC" id="2.1.1.195"/>
    </reaction>
</comment>
<keyword evidence="4 5" id="KW-0949">S-adenosyl-L-methionine</keyword>
<evidence type="ECO:0000256" key="5">
    <source>
        <dbReference type="HAMAP-Rule" id="MF_00787"/>
    </source>
</evidence>
<dbReference type="SUPFAM" id="SSF111342">
    <property type="entry name" value="CbiD-like"/>
    <property type="match status" value="1"/>
</dbReference>
<reference evidence="6 7" key="2">
    <citation type="submission" date="2019-02" db="EMBL/GenBank/DDBJ databases">
        <title>'Lichenibacterium ramalinii' gen. nov. sp. nov., 'Lichenibacterium minor' gen. nov. sp. nov.</title>
        <authorList>
            <person name="Pankratov T."/>
        </authorList>
    </citation>
    <scope>NUCLEOTIDE SEQUENCE [LARGE SCALE GENOMIC DNA]</scope>
    <source>
        <strain evidence="6 7">RmlP001</strain>
    </source>
</reference>
<evidence type="ECO:0000256" key="1">
    <source>
        <dbReference type="ARBA" id="ARBA00022573"/>
    </source>
</evidence>
<dbReference type="PANTHER" id="PTHR35863:SF1">
    <property type="entry name" value="COBALT-PRECORRIN-5B C(1)-METHYLTRANSFERASE"/>
    <property type="match status" value="1"/>
</dbReference>
<reference evidence="6 7" key="1">
    <citation type="submission" date="2018-09" db="EMBL/GenBank/DDBJ databases">
        <authorList>
            <person name="Grouzdev D.S."/>
            <person name="Krutkina M.S."/>
        </authorList>
    </citation>
    <scope>NUCLEOTIDE SEQUENCE [LARGE SCALE GENOMIC DNA]</scope>
    <source>
        <strain evidence="6 7">RmlP001</strain>
    </source>
</reference>
<dbReference type="RefSeq" id="WP_129219657.1">
    <property type="nucleotide sequence ID" value="NZ_QYBC01000010.1"/>
</dbReference>
<dbReference type="Proteomes" id="UP000289411">
    <property type="component" value="Unassembled WGS sequence"/>
</dbReference>
<proteinExistence type="inferred from homology"/>
<protein>
    <recommendedName>
        <fullName evidence="5">Cobalt-precorrin-5B C(1)-methyltransferase</fullName>
        <ecNumber evidence="5">2.1.1.195</ecNumber>
    </recommendedName>
    <alternativeName>
        <fullName evidence="5">Cobalt-precorrin-6A synthase</fullName>
    </alternativeName>
</protein>
<dbReference type="UniPathway" id="UPA00148">
    <property type="reaction ID" value="UER00227"/>
</dbReference>
<dbReference type="Pfam" id="PF01888">
    <property type="entry name" value="CbiD"/>
    <property type="match status" value="1"/>
</dbReference>
<dbReference type="GO" id="GO:0032259">
    <property type="term" value="P:methylation"/>
    <property type="evidence" value="ECO:0007669"/>
    <property type="project" value="UniProtKB-KW"/>
</dbReference>